<dbReference type="AlphaFoldDB" id="A0A2P1NIY8"/>
<dbReference type="GO" id="GO:0016020">
    <property type="term" value="C:membrane"/>
    <property type="evidence" value="ECO:0007669"/>
    <property type="project" value="UniProtKB-SubCell"/>
</dbReference>
<keyword evidence="14" id="KW-1185">Reference proteome</keyword>
<evidence type="ECO:0000256" key="3">
    <source>
        <dbReference type="ARBA" id="ARBA00022692"/>
    </source>
</evidence>
<evidence type="ECO:0000256" key="2">
    <source>
        <dbReference type="ARBA" id="ARBA00022475"/>
    </source>
</evidence>
<dbReference type="GO" id="GO:0016491">
    <property type="term" value="F:oxidoreductase activity"/>
    <property type="evidence" value="ECO:0007669"/>
    <property type="project" value="UniProtKB-KW"/>
</dbReference>
<dbReference type="OrthoDB" id="1447144at2"/>
<evidence type="ECO:0000256" key="7">
    <source>
        <dbReference type="ARBA" id="ARBA00023004"/>
    </source>
</evidence>
<keyword evidence="5 12" id="KW-1133">Transmembrane helix</keyword>
<dbReference type="Pfam" id="PF02628">
    <property type="entry name" value="COX15-CtaA"/>
    <property type="match status" value="1"/>
</dbReference>
<comment type="subcellular location">
    <subcellularLocation>
        <location evidence="1">Membrane</location>
        <topology evidence="1">Multi-pass membrane protein</topology>
    </subcellularLocation>
</comment>
<feature type="transmembrane region" description="Helical" evidence="12">
    <location>
        <begin position="181"/>
        <end position="202"/>
    </location>
</feature>
<keyword evidence="9 12" id="KW-0472">Membrane</keyword>
<dbReference type="InterPro" id="IPR050450">
    <property type="entry name" value="COX15/CtaA_HemeA_synthase"/>
</dbReference>
<protein>
    <submittedName>
        <fullName evidence="13">Heme A synthase</fullName>
    </submittedName>
</protein>
<keyword evidence="10" id="KW-1015">Disulfide bond</keyword>
<evidence type="ECO:0000256" key="1">
    <source>
        <dbReference type="ARBA" id="ARBA00004141"/>
    </source>
</evidence>
<evidence type="ECO:0000256" key="10">
    <source>
        <dbReference type="ARBA" id="ARBA00023157"/>
    </source>
</evidence>
<evidence type="ECO:0000256" key="5">
    <source>
        <dbReference type="ARBA" id="ARBA00022989"/>
    </source>
</evidence>
<keyword evidence="4" id="KW-0479">Metal-binding</keyword>
<feature type="transmembrane region" description="Helical" evidence="12">
    <location>
        <begin position="117"/>
        <end position="137"/>
    </location>
</feature>
<dbReference type="KEGG" id="melm:C7H73_04775"/>
<keyword evidence="7" id="KW-0408">Iron</keyword>
<feature type="transmembrane region" description="Helical" evidence="12">
    <location>
        <begin position="46"/>
        <end position="66"/>
    </location>
</feature>
<keyword evidence="8" id="KW-0350">Heme biosynthesis</keyword>
<evidence type="ECO:0000256" key="8">
    <source>
        <dbReference type="ARBA" id="ARBA00023133"/>
    </source>
</evidence>
<dbReference type="GO" id="GO:0006784">
    <property type="term" value="P:heme A biosynthetic process"/>
    <property type="evidence" value="ECO:0007669"/>
    <property type="project" value="InterPro"/>
</dbReference>
<evidence type="ECO:0000313" key="14">
    <source>
        <dbReference type="Proteomes" id="UP000241829"/>
    </source>
</evidence>
<name>A0A2P1NIY8_9BURK</name>
<dbReference type="PANTHER" id="PTHR35457:SF1">
    <property type="entry name" value="HEME A SYNTHASE"/>
    <property type="match status" value="1"/>
</dbReference>
<dbReference type="GO" id="GO:0046872">
    <property type="term" value="F:metal ion binding"/>
    <property type="evidence" value="ECO:0007669"/>
    <property type="project" value="UniProtKB-KW"/>
</dbReference>
<keyword evidence="2" id="KW-1003">Cell membrane</keyword>
<keyword evidence="6" id="KW-0560">Oxidoreductase</keyword>
<evidence type="ECO:0000256" key="12">
    <source>
        <dbReference type="SAM" id="Phobius"/>
    </source>
</evidence>
<feature type="transmembrane region" description="Helical" evidence="12">
    <location>
        <begin position="157"/>
        <end position="175"/>
    </location>
</feature>
<evidence type="ECO:0000256" key="9">
    <source>
        <dbReference type="ARBA" id="ARBA00023136"/>
    </source>
</evidence>
<feature type="transmembrane region" description="Helical" evidence="12">
    <location>
        <begin position="12"/>
        <end position="34"/>
    </location>
</feature>
<reference evidence="14" key="1">
    <citation type="submission" date="2018-03" db="EMBL/GenBank/DDBJ databases">
        <title>Genome sequencing of Melaminivora sp. strain SC2-7.</title>
        <authorList>
            <person name="Kim S.-J."/>
            <person name="Heo J."/>
            <person name="Ahn J.-H."/>
            <person name="Kwon S.-W."/>
        </authorList>
    </citation>
    <scope>NUCLEOTIDE SEQUENCE [LARGE SCALE GENOMIC DNA]</scope>
    <source>
        <strain evidence="14">SC2-7</strain>
    </source>
</reference>
<sequence length="398" mass="41803">MAPSSVQPLYDLAPLLELMALGLLIAALPLAWVWRKHRGRTPAARVQALLVLTLFLTFDLVLFGAFTRLTDSGLGCPDWPGCYGSASPVGARAEISAAQAALPSGPVTHGKAWVEMIHRYLATGVGVLIIVLTVLAWREHLRRRRAGSAEGVLINPWWPTLTLLWVCLQGAFGALTVTMKLFPAIVTLHLLGGAVLLALLCAQAVRVGQRVQGAAAQPLPQALRLALAGTAALVLAQLLLGGWVSTNYAVLACSTFPQCQGAWWPDMAFAEGFELWRPLGLRGDGSHISFAALTAIHYAHRLAAYGVLAALGLLAWRLGRVPALRVQARWLAALALAQLATGLSNVVLGWPLAAAVLHTGGAAALVVVLTWALAASRSQAAAATAAAAAPFSAKRVSA</sequence>
<dbReference type="InterPro" id="IPR003780">
    <property type="entry name" value="COX15/CtaA_fam"/>
</dbReference>
<gene>
    <name evidence="13" type="ORF">C7H73_04775</name>
</gene>
<evidence type="ECO:0000313" key="13">
    <source>
        <dbReference type="EMBL" id="AVP57039.1"/>
    </source>
</evidence>
<evidence type="ECO:0000256" key="11">
    <source>
        <dbReference type="ARBA" id="ARBA00023444"/>
    </source>
</evidence>
<accession>A0A2P1NIY8</accession>
<evidence type="ECO:0000256" key="4">
    <source>
        <dbReference type="ARBA" id="ARBA00022723"/>
    </source>
</evidence>
<proteinExistence type="predicted"/>
<keyword evidence="3 12" id="KW-0812">Transmembrane</keyword>
<evidence type="ECO:0000256" key="6">
    <source>
        <dbReference type="ARBA" id="ARBA00023002"/>
    </source>
</evidence>
<feature type="transmembrane region" description="Helical" evidence="12">
    <location>
        <begin position="223"/>
        <end position="244"/>
    </location>
</feature>
<dbReference type="RefSeq" id="WP_106845596.1">
    <property type="nucleotide sequence ID" value="NZ_CP027792.1"/>
</dbReference>
<comment type="pathway">
    <text evidence="11">Porphyrin-containing compound metabolism.</text>
</comment>
<dbReference type="PANTHER" id="PTHR35457">
    <property type="entry name" value="HEME A SYNTHASE"/>
    <property type="match status" value="1"/>
</dbReference>
<dbReference type="EMBL" id="CP027792">
    <property type="protein sequence ID" value="AVP57039.1"/>
    <property type="molecule type" value="Genomic_DNA"/>
</dbReference>
<feature type="transmembrane region" description="Helical" evidence="12">
    <location>
        <begin position="330"/>
        <end position="350"/>
    </location>
</feature>
<feature type="transmembrane region" description="Helical" evidence="12">
    <location>
        <begin position="356"/>
        <end position="374"/>
    </location>
</feature>
<dbReference type="Proteomes" id="UP000241829">
    <property type="component" value="Chromosome"/>
</dbReference>
<feature type="transmembrane region" description="Helical" evidence="12">
    <location>
        <begin position="298"/>
        <end position="318"/>
    </location>
</feature>
<organism evidence="13 14">
    <name type="scientific">Pulveribacter suum</name>
    <dbReference type="NCBI Taxonomy" id="2116657"/>
    <lineage>
        <taxon>Bacteria</taxon>
        <taxon>Pseudomonadati</taxon>
        <taxon>Pseudomonadota</taxon>
        <taxon>Betaproteobacteria</taxon>
        <taxon>Burkholderiales</taxon>
        <taxon>Comamonadaceae</taxon>
        <taxon>Pulveribacter</taxon>
    </lineage>
</organism>